<evidence type="ECO:0000256" key="9">
    <source>
        <dbReference type="SAM" id="SignalP"/>
    </source>
</evidence>
<keyword evidence="6" id="KW-0813">Transport</keyword>
<evidence type="ECO:0000256" key="3">
    <source>
        <dbReference type="ARBA" id="ARBA00022692"/>
    </source>
</evidence>
<feature type="chain" id="PRO_5017254026" evidence="9">
    <location>
        <begin position="22"/>
        <end position="448"/>
    </location>
</feature>
<dbReference type="OrthoDB" id="4045at2"/>
<keyword evidence="9" id="KW-0732">Signal</keyword>
<dbReference type="GO" id="GO:0017038">
    <property type="term" value="P:protein import"/>
    <property type="evidence" value="ECO:0007669"/>
    <property type="project" value="TreeGrafter"/>
</dbReference>
<feature type="domain" description="MotA/TolQ/ExbB proton channel" evidence="10">
    <location>
        <begin position="315"/>
        <end position="435"/>
    </location>
</feature>
<evidence type="ECO:0000256" key="2">
    <source>
        <dbReference type="ARBA" id="ARBA00022475"/>
    </source>
</evidence>
<dbReference type="Proteomes" id="UP000253083">
    <property type="component" value="Unassembled WGS sequence"/>
</dbReference>
<dbReference type="PIRSF" id="PIRSF037714">
    <property type="entry name" value="TolR"/>
    <property type="match status" value="1"/>
</dbReference>
<dbReference type="InterPro" id="IPR017270">
    <property type="entry name" value="MotA/TolQ/ExbB-rel"/>
</dbReference>
<name>A0A395JNI5_9GAMM</name>
<evidence type="ECO:0000313" key="11">
    <source>
        <dbReference type="EMBL" id="RBP53159.1"/>
    </source>
</evidence>
<feature type="transmembrane region" description="Helical" evidence="8">
    <location>
        <begin position="398"/>
        <end position="419"/>
    </location>
</feature>
<keyword evidence="6" id="KW-0653">Protein transport</keyword>
<feature type="transmembrane region" description="Helical" evidence="8">
    <location>
        <begin position="354"/>
        <end position="378"/>
    </location>
</feature>
<feature type="coiled-coil region" evidence="7">
    <location>
        <begin position="60"/>
        <end position="87"/>
    </location>
</feature>
<dbReference type="GO" id="GO:0005886">
    <property type="term" value="C:plasma membrane"/>
    <property type="evidence" value="ECO:0007669"/>
    <property type="project" value="UniProtKB-SubCell"/>
</dbReference>
<dbReference type="PANTHER" id="PTHR30625:SF11">
    <property type="entry name" value="MOTA_TOLQ_EXBB PROTON CHANNEL DOMAIN-CONTAINING PROTEIN"/>
    <property type="match status" value="1"/>
</dbReference>
<evidence type="ECO:0000256" key="8">
    <source>
        <dbReference type="SAM" id="Phobius"/>
    </source>
</evidence>
<comment type="subcellular location">
    <subcellularLocation>
        <location evidence="1">Cell membrane</location>
        <topology evidence="1">Multi-pass membrane protein</topology>
    </subcellularLocation>
    <subcellularLocation>
        <location evidence="6">Membrane</location>
        <topology evidence="6">Multi-pass membrane protein</topology>
    </subcellularLocation>
</comment>
<dbReference type="InterPro" id="IPR002898">
    <property type="entry name" value="MotA_ExbB_proton_chnl"/>
</dbReference>
<evidence type="ECO:0000256" key="5">
    <source>
        <dbReference type="ARBA" id="ARBA00023136"/>
    </source>
</evidence>
<sequence>MKRLLTAIAITATFAFAPVQAQTVDQLLSDVKSGSLQKSKAATDLENRFRSAGGGKAAILANLKAQRATLDARSEALENQYAANNEELNTIRTARQAALGNLKDLFGAVQQVVGEAEARFDTSIVSAQYPGRGANFDEISKKVSNQANQLVTAGEVESVWRELFNELVQQGKVAKFSASVATASGARTDQDVVRVGVFNLIGDGNFLTYGKGGVAELPRQPDGRYLSQAGDLFGAAGSGGTVNFALDPTQGRLLDAAVESPSLRERIDQGGPVGYIILGVGLFAALIAIYKIVTLFGVAASVNKQAKNPGSPSTKNPLGRVLKAVTDNPTKDTEAMELRLSEAIMKETPKLTSWLMFLKIVSVVAPLAGLLGTVLGMIETFQSITLFGAGDPKLMAGGISQALVTTVCGLVVAIPIVLLHTAAASKAKRVEEILEEQSAGMVARQIES</sequence>
<protein>
    <submittedName>
        <fullName evidence="11">Outer membrane transport energization protein ExbB</fullName>
    </submittedName>
</protein>
<dbReference type="InParanoid" id="A0A395JNI5"/>
<evidence type="ECO:0000256" key="7">
    <source>
        <dbReference type="SAM" id="Coils"/>
    </source>
</evidence>
<evidence type="ECO:0000256" key="4">
    <source>
        <dbReference type="ARBA" id="ARBA00022989"/>
    </source>
</evidence>
<reference evidence="11 12" key="1">
    <citation type="submission" date="2018-06" db="EMBL/GenBank/DDBJ databases">
        <title>Genomic Encyclopedia of Type Strains, Phase IV (KMG-IV): sequencing the most valuable type-strain genomes for metagenomic binning, comparative biology and taxonomic classification.</title>
        <authorList>
            <person name="Goeker M."/>
        </authorList>
    </citation>
    <scope>NUCLEOTIDE SEQUENCE [LARGE SCALE GENOMIC DNA]</scope>
    <source>
        <strain evidence="11 12">DSM 24032</strain>
    </source>
</reference>
<proteinExistence type="inferred from homology"/>
<keyword evidence="2" id="KW-1003">Cell membrane</keyword>
<comment type="similarity">
    <text evidence="6">Belongs to the exbB/tolQ family.</text>
</comment>
<evidence type="ECO:0000256" key="6">
    <source>
        <dbReference type="RuleBase" id="RU004057"/>
    </source>
</evidence>
<dbReference type="RefSeq" id="WP_113952754.1">
    <property type="nucleotide sequence ID" value="NZ_QNRT01000001.1"/>
</dbReference>
<keyword evidence="7" id="KW-0175">Coiled coil</keyword>
<comment type="caution">
    <text evidence="11">The sequence shown here is derived from an EMBL/GenBank/DDBJ whole genome shotgun (WGS) entry which is preliminary data.</text>
</comment>
<evidence type="ECO:0000259" key="10">
    <source>
        <dbReference type="Pfam" id="PF01618"/>
    </source>
</evidence>
<dbReference type="Pfam" id="PF01618">
    <property type="entry name" value="MotA_ExbB"/>
    <property type="match status" value="1"/>
</dbReference>
<organism evidence="11 12">
    <name type="scientific">Arenicella xantha</name>
    <dbReference type="NCBI Taxonomy" id="644221"/>
    <lineage>
        <taxon>Bacteria</taxon>
        <taxon>Pseudomonadati</taxon>
        <taxon>Pseudomonadota</taxon>
        <taxon>Gammaproteobacteria</taxon>
        <taxon>Arenicellales</taxon>
        <taxon>Arenicellaceae</taxon>
        <taxon>Arenicella</taxon>
    </lineage>
</organism>
<evidence type="ECO:0000313" key="12">
    <source>
        <dbReference type="Proteomes" id="UP000253083"/>
    </source>
</evidence>
<feature type="signal peptide" evidence="9">
    <location>
        <begin position="1"/>
        <end position="21"/>
    </location>
</feature>
<keyword evidence="5 8" id="KW-0472">Membrane</keyword>
<feature type="transmembrane region" description="Helical" evidence="8">
    <location>
        <begin position="273"/>
        <end position="298"/>
    </location>
</feature>
<keyword evidence="12" id="KW-1185">Reference proteome</keyword>
<evidence type="ECO:0000256" key="1">
    <source>
        <dbReference type="ARBA" id="ARBA00004651"/>
    </source>
</evidence>
<dbReference type="EMBL" id="QNRT01000001">
    <property type="protein sequence ID" value="RBP53159.1"/>
    <property type="molecule type" value="Genomic_DNA"/>
</dbReference>
<gene>
    <name evidence="11" type="ORF">DFR28_101544</name>
</gene>
<dbReference type="AlphaFoldDB" id="A0A395JNI5"/>
<accession>A0A395JNI5</accession>
<keyword evidence="4 8" id="KW-1133">Transmembrane helix</keyword>
<dbReference type="InterPro" id="IPR050790">
    <property type="entry name" value="ExbB/TolQ_transport"/>
</dbReference>
<dbReference type="PANTHER" id="PTHR30625">
    <property type="entry name" value="PROTEIN TOLQ"/>
    <property type="match status" value="1"/>
</dbReference>
<keyword evidence="3 8" id="KW-0812">Transmembrane</keyword>